<accession>A0A6G1FF14</accession>
<dbReference type="Proteomes" id="UP000479710">
    <property type="component" value="Unassembled WGS sequence"/>
</dbReference>
<gene>
    <name evidence="1" type="ORF">E2562_032679</name>
</gene>
<dbReference type="PANTHER" id="PTHR46413:SF8">
    <property type="entry name" value="OS02G0818900 PROTEIN"/>
    <property type="match status" value="1"/>
</dbReference>
<comment type="caution">
    <text evidence="1">The sequence shown here is derived from an EMBL/GenBank/DDBJ whole genome shotgun (WGS) entry which is preliminary data.</text>
</comment>
<dbReference type="OrthoDB" id="694037at2759"/>
<dbReference type="PANTHER" id="PTHR46413">
    <property type="entry name" value="HEAVY METAL-ASSOCIATED ISOPRENYLATED PLANT PROTEIN 6"/>
    <property type="match status" value="1"/>
</dbReference>
<evidence type="ECO:0000313" key="2">
    <source>
        <dbReference type="Proteomes" id="UP000479710"/>
    </source>
</evidence>
<dbReference type="Gene3D" id="3.30.70.100">
    <property type="match status" value="1"/>
</dbReference>
<sequence>MVLKVAMHCSCDGCKDKIRNAIKELALVPGVEAVDKSAVESKGEVRVVATAEPDKLRHRLHRATGKKVDLAVIRQSKPAAEAADGNKADEVATAVAAAMQSQAGAWGNGGWNAAGGGSHGATAVAYPPWGVQVQPEGGYFYSSSYPAGGWGSSYAAAAAYHQQLGHGGYGGAVSPWYTRG</sequence>
<dbReference type="GO" id="GO:0046872">
    <property type="term" value="F:metal ion binding"/>
    <property type="evidence" value="ECO:0007669"/>
    <property type="project" value="InterPro"/>
</dbReference>
<reference evidence="1 2" key="1">
    <citation type="submission" date="2019-11" db="EMBL/GenBank/DDBJ databases">
        <title>Whole genome sequence of Oryza granulata.</title>
        <authorList>
            <person name="Li W."/>
        </authorList>
    </citation>
    <scope>NUCLEOTIDE SEQUENCE [LARGE SCALE GENOMIC DNA]</scope>
    <source>
        <strain evidence="2">cv. Menghai</strain>
        <tissue evidence="1">Leaf</tissue>
    </source>
</reference>
<keyword evidence="2" id="KW-1185">Reference proteome</keyword>
<dbReference type="InterPro" id="IPR044594">
    <property type="entry name" value="HIPP01/3/5/6"/>
</dbReference>
<dbReference type="EMBL" id="SPHZ02000001">
    <property type="protein sequence ID" value="KAF0935424.1"/>
    <property type="molecule type" value="Genomic_DNA"/>
</dbReference>
<proteinExistence type="predicted"/>
<organism evidence="1 2">
    <name type="scientific">Oryza meyeriana var. granulata</name>
    <dbReference type="NCBI Taxonomy" id="110450"/>
    <lineage>
        <taxon>Eukaryota</taxon>
        <taxon>Viridiplantae</taxon>
        <taxon>Streptophyta</taxon>
        <taxon>Embryophyta</taxon>
        <taxon>Tracheophyta</taxon>
        <taxon>Spermatophyta</taxon>
        <taxon>Magnoliopsida</taxon>
        <taxon>Liliopsida</taxon>
        <taxon>Poales</taxon>
        <taxon>Poaceae</taxon>
        <taxon>BOP clade</taxon>
        <taxon>Oryzoideae</taxon>
        <taxon>Oryzeae</taxon>
        <taxon>Oryzinae</taxon>
        <taxon>Oryza</taxon>
        <taxon>Oryza meyeriana</taxon>
    </lineage>
</organism>
<protein>
    <recommendedName>
        <fullName evidence="3">HMA domain-containing protein</fullName>
    </recommendedName>
</protein>
<dbReference type="AlphaFoldDB" id="A0A6G1FF14"/>
<evidence type="ECO:0000313" key="1">
    <source>
        <dbReference type="EMBL" id="KAF0935424.1"/>
    </source>
</evidence>
<name>A0A6G1FF14_9ORYZ</name>
<evidence type="ECO:0008006" key="3">
    <source>
        <dbReference type="Google" id="ProtNLM"/>
    </source>
</evidence>